<organism evidence="2 3">
    <name type="scientific">Derxia gummosa DSM 723</name>
    <dbReference type="NCBI Taxonomy" id="1121388"/>
    <lineage>
        <taxon>Bacteria</taxon>
        <taxon>Pseudomonadati</taxon>
        <taxon>Pseudomonadota</taxon>
        <taxon>Betaproteobacteria</taxon>
        <taxon>Burkholderiales</taxon>
        <taxon>Alcaligenaceae</taxon>
        <taxon>Derxia</taxon>
    </lineage>
</organism>
<protein>
    <recommendedName>
        <fullName evidence="4">TIGR04438 family Trp-rich protein</fullName>
    </recommendedName>
</protein>
<keyword evidence="1" id="KW-0472">Membrane</keyword>
<dbReference type="Proteomes" id="UP000675920">
    <property type="component" value="Unplaced"/>
</dbReference>
<keyword evidence="1" id="KW-1133">Transmembrane helix</keyword>
<reference evidence="3" key="1">
    <citation type="submission" date="2025-08" db="UniProtKB">
        <authorList>
            <consortium name="RefSeq"/>
        </authorList>
    </citation>
    <scope>IDENTIFICATION</scope>
</reference>
<dbReference type="AlphaFoldDB" id="A0A8B6X1G6"/>
<name>A0A8B6X1G6_9BURK</name>
<dbReference type="RefSeq" id="WP_028310211.1">
    <property type="nucleotide sequence ID" value="NZ_AXWS01000007.1"/>
</dbReference>
<evidence type="ECO:0008006" key="4">
    <source>
        <dbReference type="Google" id="ProtNLM"/>
    </source>
</evidence>
<keyword evidence="2" id="KW-1185">Reference proteome</keyword>
<keyword evidence="1" id="KW-0812">Transmembrane</keyword>
<evidence type="ECO:0000256" key="1">
    <source>
        <dbReference type="SAM" id="Phobius"/>
    </source>
</evidence>
<dbReference type="OrthoDB" id="8689816at2"/>
<feature type="transmembrane region" description="Helical" evidence="1">
    <location>
        <begin position="27"/>
        <end position="44"/>
    </location>
</feature>
<evidence type="ECO:0000313" key="2">
    <source>
        <dbReference type="Proteomes" id="UP000675920"/>
    </source>
</evidence>
<accession>A0A8B6X1G6</accession>
<proteinExistence type="predicted"/>
<evidence type="ECO:0000313" key="3">
    <source>
        <dbReference type="RefSeq" id="WP_028310211.1"/>
    </source>
</evidence>
<sequence length="86" mass="10176">MYWIYVGSFVLFIAKILDADWLRDVSWWWISVPLLGTIAWFEVLERQFGFDRARELQDAAYEKAKRERVARGVAGAKQPARRTARR</sequence>